<evidence type="ECO:0000256" key="2">
    <source>
        <dbReference type="ARBA" id="ARBA00022679"/>
    </source>
</evidence>
<dbReference type="GO" id="GO:0032259">
    <property type="term" value="P:methylation"/>
    <property type="evidence" value="ECO:0007669"/>
    <property type="project" value="UniProtKB-KW"/>
</dbReference>
<dbReference type="Pfam" id="PF00588">
    <property type="entry name" value="SpoU_methylase"/>
    <property type="match status" value="1"/>
</dbReference>
<accession>Q2SWY3</accession>
<gene>
    <name evidence="4" type="ordered locus">BTH_I2042</name>
</gene>
<dbReference type="AlphaFoldDB" id="Q2SWY3"/>
<dbReference type="InterPro" id="IPR001537">
    <property type="entry name" value="SpoU_MeTrfase"/>
</dbReference>
<evidence type="ECO:0000256" key="1">
    <source>
        <dbReference type="ARBA" id="ARBA00022603"/>
    </source>
</evidence>
<dbReference type="GO" id="GO:0008173">
    <property type="term" value="F:RNA methyltransferase activity"/>
    <property type="evidence" value="ECO:0007669"/>
    <property type="project" value="InterPro"/>
</dbReference>
<dbReference type="HOGENOM" id="CLU_021322_3_2_4"/>
<dbReference type="PANTHER" id="PTHR43191">
    <property type="entry name" value="RRNA METHYLTRANSFERASE 3"/>
    <property type="match status" value="1"/>
</dbReference>
<dbReference type="CDD" id="cd18095">
    <property type="entry name" value="SpoU-like_rRNA-MTase"/>
    <property type="match status" value="1"/>
</dbReference>
<protein>
    <submittedName>
        <fullName evidence="4">RNA methyltransferase, TrmH family</fullName>
    </submittedName>
</protein>
<keyword evidence="2" id="KW-0808">Transferase</keyword>
<dbReference type="InterPro" id="IPR029026">
    <property type="entry name" value="tRNA_m1G_MTases_N"/>
</dbReference>
<dbReference type="GO" id="GO:0003723">
    <property type="term" value="F:RNA binding"/>
    <property type="evidence" value="ECO:0007669"/>
    <property type="project" value="InterPro"/>
</dbReference>
<dbReference type="SUPFAM" id="SSF75217">
    <property type="entry name" value="alpha/beta knot"/>
    <property type="match status" value="1"/>
</dbReference>
<dbReference type="Gene3D" id="3.40.1280.10">
    <property type="match status" value="1"/>
</dbReference>
<keyword evidence="1 4" id="KW-0489">Methyltransferase</keyword>
<dbReference type="InterPro" id="IPR029064">
    <property type="entry name" value="Ribosomal_eL30-like_sf"/>
</dbReference>
<feature type="domain" description="tRNA/rRNA methyltransferase SpoU type" evidence="3">
    <location>
        <begin position="134"/>
        <end position="270"/>
    </location>
</feature>
<evidence type="ECO:0000259" key="3">
    <source>
        <dbReference type="Pfam" id="PF00588"/>
    </source>
</evidence>
<keyword evidence="5" id="KW-1185">Reference proteome</keyword>
<evidence type="ECO:0000313" key="4">
    <source>
        <dbReference type="EMBL" id="ABC38661.1"/>
    </source>
</evidence>
<reference evidence="4 5" key="1">
    <citation type="journal article" date="2005" name="BMC Genomics">
        <title>Bacterial genome adaptation to niches: divergence of the potential virulence genes in three Burkholderia species of different survival strategies.</title>
        <authorList>
            <person name="Kim H.S."/>
            <person name="Schell M.A."/>
            <person name="Yu Y."/>
            <person name="Ulrich R.L."/>
            <person name="Sarria S.H."/>
            <person name="Nierman W.C."/>
            <person name="DeShazer D."/>
        </authorList>
    </citation>
    <scope>NUCLEOTIDE SEQUENCE [LARGE SCALE GENOMIC DNA]</scope>
    <source>
        <strain evidence="5">ATCC 700388 / DSM 13276 / CCUG 48851 / CIP 106301 / E264</strain>
    </source>
</reference>
<sequence>MRASPALVRTGARSLRSDSMKAITSRDNPLYKRLKALAGSTHQQRRGGQALLEGLHLASAYLDAAGQPELCVVTDGALSHAEARETVARIEPARVVTLPDALFGQLSNVVNGVGLLLLVARPAPALPERVSNTSVVLDGVQDAGNVGSILRSAAAAGVKQVFCAPGTAYAWSSKVLRSAMGAHFLLDIHEDVDAGTLIERLAIPVALTDSHGARAIYDCDLTGPVAWVFGNEGAGVSVRWRDAATHRVTIPQPGGMESLNVAAAAAVCLFEQCRQQRAPGA</sequence>
<dbReference type="SUPFAM" id="SSF55315">
    <property type="entry name" value="L30e-like"/>
    <property type="match status" value="1"/>
</dbReference>
<dbReference type="InterPro" id="IPR051259">
    <property type="entry name" value="rRNA_Methyltransferase"/>
</dbReference>
<dbReference type="InterPro" id="IPR029028">
    <property type="entry name" value="Alpha/beta_knot_MTases"/>
</dbReference>
<organism evidence="4 5">
    <name type="scientific">Burkholderia thailandensis (strain ATCC 700388 / DSM 13276 / CCUG 48851 / CIP 106301 / E264)</name>
    <dbReference type="NCBI Taxonomy" id="271848"/>
    <lineage>
        <taxon>Bacteria</taxon>
        <taxon>Pseudomonadati</taxon>
        <taxon>Pseudomonadota</taxon>
        <taxon>Betaproteobacteria</taxon>
        <taxon>Burkholderiales</taxon>
        <taxon>Burkholderiaceae</taxon>
        <taxon>Burkholderia</taxon>
        <taxon>pseudomallei group</taxon>
    </lineage>
</organism>
<dbReference type="KEGG" id="bte:BTH_I2042"/>
<dbReference type="Proteomes" id="UP000001930">
    <property type="component" value="Chromosome I"/>
</dbReference>
<evidence type="ECO:0000313" key="5">
    <source>
        <dbReference type="Proteomes" id="UP000001930"/>
    </source>
</evidence>
<dbReference type="EMBL" id="CP000086">
    <property type="protein sequence ID" value="ABC38661.1"/>
    <property type="molecule type" value="Genomic_DNA"/>
</dbReference>
<dbReference type="Gene3D" id="3.30.1330.30">
    <property type="match status" value="1"/>
</dbReference>
<dbReference type="PANTHER" id="PTHR43191:SF2">
    <property type="entry name" value="RRNA METHYLTRANSFERASE 3, MITOCHONDRIAL"/>
    <property type="match status" value="1"/>
</dbReference>
<proteinExistence type="predicted"/>
<name>Q2SWY3_BURTA</name>
<dbReference type="GO" id="GO:0006396">
    <property type="term" value="P:RNA processing"/>
    <property type="evidence" value="ECO:0007669"/>
    <property type="project" value="InterPro"/>
</dbReference>